<dbReference type="InterPro" id="IPR050661">
    <property type="entry name" value="BglG_antiterminators"/>
</dbReference>
<keyword evidence="8" id="KW-0813">Transport</keyword>
<dbReference type="Pfam" id="PF00874">
    <property type="entry name" value="PRD"/>
    <property type="match status" value="1"/>
</dbReference>
<dbReference type="InterPro" id="IPR016152">
    <property type="entry name" value="PTrfase/Anion_transptr"/>
</dbReference>
<dbReference type="PANTHER" id="PTHR30185">
    <property type="entry name" value="CRYPTIC BETA-GLUCOSIDE BGL OPERON ANTITERMINATOR"/>
    <property type="match status" value="1"/>
</dbReference>
<reference evidence="8" key="3">
    <citation type="journal article" date="2023" name="Microbiol. Resour. Announc.">
        <title>Draft Genome Sequence of Granulicatella sp. Strain S8, Isolated from a Marine Fish, Seriola quinqueradiata.</title>
        <authorList>
            <person name="Lee M."/>
            <person name="Farooq A."/>
            <person name="Jeong J.B."/>
            <person name="Jung M.Y."/>
        </authorList>
    </citation>
    <scope>NUCLEOTIDE SEQUENCE</scope>
    <source>
        <strain evidence="8">S8</strain>
    </source>
</reference>
<reference evidence="8" key="2">
    <citation type="journal article" date="2023" name="Curr. Microbiol.">
        <title>Granulicatella seriolae sp. nov., a Novel Facultative Anaerobe Isolated from Yellowtail Marine Fish.</title>
        <authorList>
            <person name="Lee M."/>
            <person name="Choi Y.J."/>
            <person name="Farooq A."/>
            <person name="Jeong J.B."/>
            <person name="Jung M.Y."/>
        </authorList>
    </citation>
    <scope>NUCLEOTIDE SEQUENCE</scope>
    <source>
        <strain evidence="8">S8</strain>
    </source>
</reference>
<sequence>MYFFNQLYNEIIGGEEMRERTIQIIKFFINHQDEITFELLSKEFQVSSRTLRNEVNEINTFLQQQDLEPIKTIRGKGLRLVVNKKQKEELLTTIENLRDSIYLTPEERQFDLILASGLGQKPMYVYEKEIEYQVSKSTMDDDMRRVRYLLRQYNIDVVSIPKQGIVLSGVERTVRTMLYDIIVKFLGVTDYQLDEVDESIFDKILFTYMPRQTFYQLDMIYDQMISSREENVYRKQILLFTSIWISRLSLGNTIANTLSDDAMINESEMLHFVDKVILDFNLDCSQNERKYLSFILESFNKKDMTNSIEWVQAQLLTLQLIQHVEKETKIPFSRREELLYEGLYKHLTGLLHRMKTNVQVINPLKDNIASNYPEIYDSVVRFAPAIEEVARQKITLDEIAFLTIYFSTSESRINQELEYIYKIAVICNHGTATAHLLAENLKELFNIEVIAVLSSRELSVLKKLDVDLVFSTVRLEEVILPTLLLNPILLEQDKIRINQYLTEHRHLRRVINKPRNGTNLLFSILTIIEQSGGQVSGDIYQKVVQTFTNHQLKINQEEIQPMLEDVLSESGIRLNVPATNWEEAIEEVAKPLVTSQVIEPRYITAMIDSVKEYGPYIVIGKHLALAHARPEEGVNKLGVSVLTLKEPIEFGHDGNDPVKIIFCLAAVDSYSHLNIMKNLIELIHDEEKVQKLTEATSKEEFQKILYQM</sequence>
<dbReference type="PROSITE" id="PS51094">
    <property type="entry name" value="PTS_EIIA_TYPE_2"/>
    <property type="match status" value="1"/>
</dbReference>
<dbReference type="InterPro" id="IPR036388">
    <property type="entry name" value="WH-like_DNA-bd_sf"/>
</dbReference>
<dbReference type="EMBL" id="JANHNZ010000013">
    <property type="protein sequence ID" value="MCQ9210761.1"/>
    <property type="molecule type" value="Genomic_DNA"/>
</dbReference>
<reference evidence="8" key="1">
    <citation type="submission" date="2022-07" db="EMBL/GenBank/DDBJ databases">
        <authorList>
            <person name="Jung M.-Y."/>
            <person name="Lee M."/>
        </authorList>
    </citation>
    <scope>NUCLEOTIDE SEQUENCE</scope>
    <source>
        <strain evidence="8">S8</strain>
    </source>
</reference>
<evidence type="ECO:0000313" key="9">
    <source>
        <dbReference type="Proteomes" id="UP001059480"/>
    </source>
</evidence>
<evidence type="ECO:0000256" key="4">
    <source>
        <dbReference type="ARBA" id="ARBA00023163"/>
    </source>
</evidence>
<dbReference type="Gene3D" id="1.10.10.10">
    <property type="entry name" value="Winged helix-like DNA-binding domain superfamily/Winged helix DNA-binding domain"/>
    <property type="match status" value="1"/>
</dbReference>
<dbReference type="PROSITE" id="PS51099">
    <property type="entry name" value="PTS_EIIB_TYPE_2"/>
    <property type="match status" value="1"/>
</dbReference>
<proteinExistence type="predicted"/>
<evidence type="ECO:0000259" key="7">
    <source>
        <dbReference type="PROSITE" id="PS51372"/>
    </source>
</evidence>
<keyword evidence="9" id="KW-1185">Reference proteome</keyword>
<dbReference type="Gene3D" id="3.40.930.10">
    <property type="entry name" value="Mannitol-specific EII, Chain A"/>
    <property type="match status" value="1"/>
</dbReference>
<feature type="domain" description="PTS EIIB type-2" evidence="6">
    <location>
        <begin position="421"/>
        <end position="509"/>
    </location>
</feature>
<evidence type="ECO:0000259" key="5">
    <source>
        <dbReference type="PROSITE" id="PS51094"/>
    </source>
</evidence>
<evidence type="ECO:0000313" key="8">
    <source>
        <dbReference type="EMBL" id="MCQ9210761.1"/>
    </source>
</evidence>
<evidence type="ECO:0000259" key="6">
    <source>
        <dbReference type="PROSITE" id="PS51099"/>
    </source>
</evidence>
<feature type="domain" description="PRD" evidence="7">
    <location>
        <begin position="308"/>
        <end position="416"/>
    </location>
</feature>
<evidence type="ECO:0000256" key="1">
    <source>
        <dbReference type="ARBA" id="ARBA00022679"/>
    </source>
</evidence>
<dbReference type="Gene3D" id="3.40.50.2300">
    <property type="match status" value="1"/>
</dbReference>
<dbReference type="CDD" id="cd05568">
    <property type="entry name" value="PTS_IIB_bgl_like"/>
    <property type="match status" value="1"/>
</dbReference>
<dbReference type="SUPFAM" id="SSF52794">
    <property type="entry name" value="PTS system IIB component-like"/>
    <property type="match status" value="1"/>
</dbReference>
<feature type="domain" description="PTS EIIA type-2" evidence="5">
    <location>
        <begin position="565"/>
        <end position="708"/>
    </location>
</feature>
<keyword evidence="1" id="KW-0808">Transferase</keyword>
<dbReference type="Proteomes" id="UP001059480">
    <property type="component" value="Unassembled WGS sequence"/>
</dbReference>
<evidence type="ECO:0000256" key="3">
    <source>
        <dbReference type="ARBA" id="ARBA00023015"/>
    </source>
</evidence>
<dbReference type="InterPro" id="IPR002178">
    <property type="entry name" value="PTS_EIIA_type-2_dom"/>
</dbReference>
<dbReference type="SUPFAM" id="SSF63520">
    <property type="entry name" value="PTS-regulatory domain, PRD"/>
    <property type="match status" value="1"/>
</dbReference>
<dbReference type="Pfam" id="PF00359">
    <property type="entry name" value="PTS_EIIA_2"/>
    <property type="match status" value="1"/>
</dbReference>
<dbReference type="Pfam" id="PF08279">
    <property type="entry name" value="HTH_11"/>
    <property type="match status" value="1"/>
</dbReference>
<dbReference type="SUPFAM" id="SSF55804">
    <property type="entry name" value="Phoshotransferase/anion transport protein"/>
    <property type="match status" value="1"/>
</dbReference>
<dbReference type="InterPro" id="IPR011608">
    <property type="entry name" value="PRD"/>
</dbReference>
<dbReference type="Gene3D" id="1.10.1790.10">
    <property type="entry name" value="PRD domain"/>
    <property type="match status" value="1"/>
</dbReference>
<evidence type="ECO:0000256" key="2">
    <source>
        <dbReference type="ARBA" id="ARBA00022737"/>
    </source>
</evidence>
<keyword evidence="8" id="KW-0762">Sugar transport</keyword>
<organism evidence="8 9">
    <name type="scientific">Granulicatella seriolae</name>
    <dbReference type="NCBI Taxonomy" id="2967226"/>
    <lineage>
        <taxon>Bacteria</taxon>
        <taxon>Bacillati</taxon>
        <taxon>Bacillota</taxon>
        <taxon>Bacilli</taxon>
        <taxon>Lactobacillales</taxon>
        <taxon>Carnobacteriaceae</taxon>
        <taxon>Granulicatella</taxon>
    </lineage>
</organism>
<name>A0ABT1WQD5_9LACT</name>
<gene>
    <name evidence="8" type="ORF">NPA36_09405</name>
</gene>
<protein>
    <submittedName>
        <fullName evidence="8">PTS sugar transporter subunit IIA</fullName>
    </submittedName>
</protein>
<keyword evidence="4" id="KW-0804">Transcription</keyword>
<dbReference type="PROSITE" id="PS51372">
    <property type="entry name" value="PRD_2"/>
    <property type="match status" value="1"/>
</dbReference>
<comment type="caution">
    <text evidence="8">The sequence shown here is derived from an EMBL/GenBank/DDBJ whole genome shotgun (WGS) entry which is preliminary data.</text>
</comment>
<dbReference type="InterPro" id="IPR036095">
    <property type="entry name" value="PTS_EIIB-like_sf"/>
</dbReference>
<dbReference type="InterPro" id="IPR013196">
    <property type="entry name" value="HTH_11"/>
</dbReference>
<dbReference type="InterPro" id="IPR036634">
    <property type="entry name" value="PRD_sf"/>
</dbReference>
<dbReference type="PANTHER" id="PTHR30185:SF18">
    <property type="entry name" value="TRANSCRIPTIONAL REGULATOR MTLR"/>
    <property type="match status" value="1"/>
</dbReference>
<dbReference type="InterPro" id="IPR013011">
    <property type="entry name" value="PTS_EIIB_2"/>
</dbReference>
<dbReference type="CDD" id="cd00211">
    <property type="entry name" value="PTS_IIA_fru"/>
    <property type="match status" value="1"/>
</dbReference>
<accession>A0ABT1WQD5</accession>
<keyword evidence="3" id="KW-0805">Transcription regulation</keyword>
<keyword evidence="2" id="KW-0677">Repeat</keyword>